<proteinExistence type="predicted"/>
<organism evidence="1">
    <name type="scientific">Oryza brachyantha</name>
    <name type="common">malo sina</name>
    <dbReference type="NCBI Taxonomy" id="4533"/>
    <lineage>
        <taxon>Eukaryota</taxon>
        <taxon>Viridiplantae</taxon>
        <taxon>Streptophyta</taxon>
        <taxon>Embryophyta</taxon>
        <taxon>Tracheophyta</taxon>
        <taxon>Spermatophyta</taxon>
        <taxon>Magnoliopsida</taxon>
        <taxon>Liliopsida</taxon>
        <taxon>Poales</taxon>
        <taxon>Poaceae</taxon>
        <taxon>BOP clade</taxon>
        <taxon>Oryzoideae</taxon>
        <taxon>Oryzeae</taxon>
        <taxon>Oryzinae</taxon>
        <taxon>Oryza</taxon>
    </lineage>
</organism>
<dbReference type="InterPro" id="IPR036188">
    <property type="entry name" value="FAD/NAD-bd_sf"/>
</dbReference>
<dbReference type="STRING" id="4533.J3NCB6"/>
<keyword evidence="2" id="KW-1185">Reference proteome</keyword>
<dbReference type="PANTHER" id="PTHR43422:SF16">
    <property type="entry name" value="THIAMINE THIAZOLE SYNTHASE, CHLOROPLASTIC"/>
    <property type="match status" value="1"/>
</dbReference>
<dbReference type="AlphaFoldDB" id="J3NCB6"/>
<accession>J3NCB6</accession>
<evidence type="ECO:0000313" key="1">
    <source>
        <dbReference type="EnsemblPlants" id="OB12G16240.1"/>
    </source>
</evidence>
<dbReference type="Gene3D" id="3.50.50.60">
    <property type="entry name" value="FAD/NAD(P)-binding domain"/>
    <property type="match status" value="1"/>
</dbReference>
<dbReference type="HOGENOM" id="CLU_2324119_0_0_1"/>
<dbReference type="Gramene" id="OB12G16240.1">
    <property type="protein sequence ID" value="OB12G16240.1"/>
    <property type="gene ID" value="OB12G16240"/>
</dbReference>
<reference evidence="1" key="1">
    <citation type="journal article" date="2013" name="Nat. Commun.">
        <title>Whole-genome sequencing of Oryza brachyantha reveals mechanisms underlying Oryza genome evolution.</title>
        <authorList>
            <person name="Chen J."/>
            <person name="Huang Q."/>
            <person name="Gao D."/>
            <person name="Wang J."/>
            <person name="Lang Y."/>
            <person name="Liu T."/>
            <person name="Li B."/>
            <person name="Bai Z."/>
            <person name="Luis Goicoechea J."/>
            <person name="Liang C."/>
            <person name="Chen C."/>
            <person name="Zhang W."/>
            <person name="Sun S."/>
            <person name="Liao Y."/>
            <person name="Zhang X."/>
            <person name="Yang L."/>
            <person name="Song C."/>
            <person name="Wang M."/>
            <person name="Shi J."/>
            <person name="Liu G."/>
            <person name="Liu J."/>
            <person name="Zhou H."/>
            <person name="Zhou W."/>
            <person name="Yu Q."/>
            <person name="An N."/>
            <person name="Chen Y."/>
            <person name="Cai Q."/>
            <person name="Wang B."/>
            <person name="Liu B."/>
            <person name="Min J."/>
            <person name="Huang Y."/>
            <person name="Wu H."/>
            <person name="Li Z."/>
            <person name="Zhang Y."/>
            <person name="Yin Y."/>
            <person name="Song W."/>
            <person name="Jiang J."/>
            <person name="Jackson S.A."/>
            <person name="Wing R.A."/>
            <person name="Wang J."/>
            <person name="Chen M."/>
        </authorList>
    </citation>
    <scope>NUCLEOTIDE SEQUENCE [LARGE SCALE GENOMIC DNA]</scope>
    <source>
        <strain evidence="1">cv. IRGC 101232</strain>
    </source>
</reference>
<dbReference type="Proteomes" id="UP000006038">
    <property type="component" value="Chromosome 12"/>
</dbReference>
<sequence length="99" mass="10692">MDDLTTFGVHKISCYSNLDGVDVMICHLSSVFVHESSRDQFLPTGPTFGAMMISGQKAAHMALKALGRPNAIDRTIKKEAVAQPKLILASKDDGETVDT</sequence>
<protein>
    <submittedName>
        <fullName evidence="1">Uncharacterized protein</fullName>
    </submittedName>
</protein>
<dbReference type="PANTHER" id="PTHR43422">
    <property type="entry name" value="THIAMINE THIAZOLE SYNTHASE"/>
    <property type="match status" value="1"/>
</dbReference>
<name>J3NCB6_ORYBR</name>
<evidence type="ECO:0000313" key="2">
    <source>
        <dbReference type="Proteomes" id="UP000006038"/>
    </source>
</evidence>
<dbReference type="eggNOG" id="KOG2960">
    <property type="taxonomic scope" value="Eukaryota"/>
</dbReference>
<dbReference type="EnsemblPlants" id="OB12G16240.1">
    <property type="protein sequence ID" value="OB12G16240.1"/>
    <property type="gene ID" value="OB12G16240"/>
</dbReference>
<reference evidence="1" key="2">
    <citation type="submission" date="2013-04" db="UniProtKB">
        <authorList>
            <consortium name="EnsemblPlants"/>
        </authorList>
    </citation>
    <scope>IDENTIFICATION</scope>
</reference>